<keyword evidence="2" id="KW-0378">Hydrolase</keyword>
<evidence type="ECO:0000259" key="1">
    <source>
        <dbReference type="Pfam" id="PF00149"/>
    </source>
</evidence>
<dbReference type="InterPro" id="IPR004843">
    <property type="entry name" value="Calcineurin-like_PHP"/>
</dbReference>
<dbReference type="PANTHER" id="PTHR42850:SF4">
    <property type="entry name" value="ZINC-DEPENDENT ENDOPOLYPHOSPHATASE"/>
    <property type="match status" value="1"/>
</dbReference>
<dbReference type="GO" id="GO:0016791">
    <property type="term" value="F:phosphatase activity"/>
    <property type="evidence" value="ECO:0007669"/>
    <property type="project" value="TreeGrafter"/>
</dbReference>
<dbReference type="Proteomes" id="UP000319342">
    <property type="component" value="Chromosome"/>
</dbReference>
<dbReference type="GO" id="GO:0005737">
    <property type="term" value="C:cytoplasm"/>
    <property type="evidence" value="ECO:0007669"/>
    <property type="project" value="TreeGrafter"/>
</dbReference>
<reference evidence="2 3" key="1">
    <citation type="submission" date="2019-02" db="EMBL/GenBank/DDBJ databases">
        <title>Deep-cultivation of Planctomycetes and their phenomic and genomic characterization uncovers novel biology.</title>
        <authorList>
            <person name="Wiegand S."/>
            <person name="Jogler M."/>
            <person name="Boedeker C."/>
            <person name="Pinto D."/>
            <person name="Vollmers J."/>
            <person name="Rivas-Marin E."/>
            <person name="Kohn T."/>
            <person name="Peeters S.H."/>
            <person name="Heuer A."/>
            <person name="Rast P."/>
            <person name="Oberbeckmann S."/>
            <person name="Bunk B."/>
            <person name="Jeske O."/>
            <person name="Meyerdierks A."/>
            <person name="Storesund J.E."/>
            <person name="Kallscheuer N."/>
            <person name="Luecker S."/>
            <person name="Lage O.M."/>
            <person name="Pohl T."/>
            <person name="Merkel B.J."/>
            <person name="Hornburger P."/>
            <person name="Mueller R.-W."/>
            <person name="Bruemmer F."/>
            <person name="Labrenz M."/>
            <person name="Spormann A.M."/>
            <person name="Op den Camp H."/>
            <person name="Overmann J."/>
            <person name="Amann R."/>
            <person name="Jetten M.S.M."/>
            <person name="Mascher T."/>
            <person name="Medema M.H."/>
            <person name="Devos D.P."/>
            <person name="Kaster A.-K."/>
            <person name="Ovreas L."/>
            <person name="Rohde M."/>
            <person name="Galperin M.Y."/>
            <person name="Jogler C."/>
        </authorList>
    </citation>
    <scope>NUCLEOTIDE SEQUENCE [LARGE SCALE GENOMIC DNA]</scope>
    <source>
        <strain evidence="2 3">Pla163</strain>
    </source>
</reference>
<protein>
    <submittedName>
        <fullName evidence="2">Bis(5'-nucleosyl)-tetraphosphatase, symmetrical</fullName>
        <ecNumber evidence="2">3.6.1.41</ecNumber>
    </submittedName>
</protein>
<dbReference type="OrthoDB" id="9779903at2"/>
<dbReference type="AlphaFoldDB" id="A0A518CZ67"/>
<name>A0A518CZ67_9BACT</name>
<accession>A0A518CZ67</accession>
<dbReference type="GO" id="GO:0008803">
    <property type="term" value="F:bis(5'-nucleosyl)-tetraphosphatase (symmetrical) activity"/>
    <property type="evidence" value="ECO:0007669"/>
    <property type="project" value="UniProtKB-EC"/>
</dbReference>
<feature type="domain" description="Calcineurin-like phosphoesterase" evidence="1">
    <location>
        <begin position="6"/>
        <end position="197"/>
    </location>
</feature>
<dbReference type="Gene3D" id="3.60.21.10">
    <property type="match status" value="1"/>
</dbReference>
<dbReference type="PANTHER" id="PTHR42850">
    <property type="entry name" value="METALLOPHOSPHOESTERASE"/>
    <property type="match status" value="1"/>
</dbReference>
<proteinExistence type="predicted"/>
<sequence>MTARRIFIGDIQGCREELETLLERCRFDPATDVLHPVGDLVNRGPDSLGALRLLRELDARPVLGNHDLHLLRTAAGRRSLAAGDTLDEVLGADDRDELLDWVAAQPFLRVFDDLYLVHAGLHPRWSDPAAALAGLDPLERHPASDFATRVRLCDADGAFPPPAAVGSSPAEPPAGFAPWDAYFRPADHGERRVVFGHWAARGLVRTEAVIGLDTGCVWGGSLTAWIAEERRIVSVPARRQWQQPDRD</sequence>
<evidence type="ECO:0000313" key="2">
    <source>
        <dbReference type="EMBL" id="QDU84528.1"/>
    </source>
</evidence>
<dbReference type="InterPro" id="IPR029052">
    <property type="entry name" value="Metallo-depent_PP-like"/>
</dbReference>
<evidence type="ECO:0000313" key="3">
    <source>
        <dbReference type="Proteomes" id="UP000319342"/>
    </source>
</evidence>
<dbReference type="EC" id="3.6.1.41" evidence="2"/>
<dbReference type="Pfam" id="PF00149">
    <property type="entry name" value="Metallophos"/>
    <property type="match status" value="1"/>
</dbReference>
<dbReference type="EMBL" id="CP036290">
    <property type="protein sequence ID" value="QDU84528.1"/>
    <property type="molecule type" value="Genomic_DNA"/>
</dbReference>
<keyword evidence="3" id="KW-1185">Reference proteome</keyword>
<organism evidence="2 3">
    <name type="scientific">Rohdeia mirabilis</name>
    <dbReference type="NCBI Taxonomy" id="2528008"/>
    <lineage>
        <taxon>Bacteria</taxon>
        <taxon>Pseudomonadati</taxon>
        <taxon>Planctomycetota</taxon>
        <taxon>Planctomycetia</taxon>
        <taxon>Planctomycetia incertae sedis</taxon>
        <taxon>Rohdeia</taxon>
    </lineage>
</organism>
<dbReference type="SUPFAM" id="SSF56300">
    <property type="entry name" value="Metallo-dependent phosphatases"/>
    <property type="match status" value="1"/>
</dbReference>
<gene>
    <name evidence="2" type="primary">apaH</name>
    <name evidence="2" type="ORF">Pla163_16390</name>
</gene>
<dbReference type="InterPro" id="IPR050126">
    <property type="entry name" value="Ap4A_hydrolase"/>
</dbReference>
<dbReference type="RefSeq" id="WP_145186239.1">
    <property type="nucleotide sequence ID" value="NZ_CP036290.1"/>
</dbReference>